<keyword evidence="7" id="KW-1185">Reference proteome</keyword>
<dbReference type="GO" id="GO:0004556">
    <property type="term" value="F:alpha-amylase activity"/>
    <property type="evidence" value="ECO:0007669"/>
    <property type="project" value="TreeGrafter"/>
</dbReference>
<keyword evidence="4" id="KW-0462">Maltose metabolism</keyword>
<dbReference type="Pfam" id="PF00128">
    <property type="entry name" value="Alpha-amylase"/>
    <property type="match status" value="1"/>
</dbReference>
<dbReference type="InterPro" id="IPR045857">
    <property type="entry name" value="O16G_dom_2"/>
</dbReference>
<dbReference type="GO" id="GO:0005987">
    <property type="term" value="P:sucrose catabolic process"/>
    <property type="evidence" value="ECO:0007669"/>
    <property type="project" value="TreeGrafter"/>
</dbReference>
<dbReference type="GO" id="GO:0004575">
    <property type="term" value="F:sucrose alpha-glucosidase activity"/>
    <property type="evidence" value="ECO:0007669"/>
    <property type="project" value="TreeGrafter"/>
</dbReference>
<keyword evidence="3" id="KW-0326">Glycosidase</keyword>
<accession>A0A0G4PX63</accession>
<dbReference type="GO" id="GO:0004574">
    <property type="term" value="F:oligo-1,6-glucosidase activity"/>
    <property type="evidence" value="ECO:0007669"/>
    <property type="project" value="TreeGrafter"/>
</dbReference>
<dbReference type="InterPro" id="IPR017853">
    <property type="entry name" value="GH"/>
</dbReference>
<dbReference type="SUPFAM" id="SSF51445">
    <property type="entry name" value="(Trans)glycosidases"/>
    <property type="match status" value="1"/>
</dbReference>
<dbReference type="EMBL" id="HG793198">
    <property type="protein sequence ID" value="CRL30965.1"/>
    <property type="molecule type" value="Genomic_DNA"/>
</dbReference>
<sequence>MSEETLIFRTAGYYTRTRNESLQLVSMRPSTVTPVPPIKSAPWREASVYQIYPASFKDSNGDGLGDIQGIISELDYIKSLGVDIVWLSPVLNSPQVDMGYDISDYRDIYPPYGTMDDHDALIEGLHDRGMKYVMDLVVNHTSDQHPWFKESRSSKTSKYRDWYIWRPGRYDPQTGERIPPNNWESFFSGSAWTWDETTQEYYLRLWASEQPDLNWENPQVVDAVHDMIRFWLNRGVDGFRMDVINYISKQPGLPDAKPKKPGFLQNGAEYFSFGPRLHEYLQGIGKILKEYNAFSVGEMPDAGPEDILKAVGQDRGELAMAFQFEIDCMDIGPHGRFEPGTFSPTALKRIVNKWQRFMLDNSGWNALFMENHDTGRVVSRYASDSPDLRTISAKMLANHIAFQSGTVFLYQGQELAMANVPREWGMDKYRDIECINHWDTVLRDYPDDLQTQMVYRERYRLVGRDNTRTPIQWNGRGLTAGFMPDGAQNSEPWMCIHPDYSIWNVANAVADQNSSFHHWKRVLKMRKQYLDIFVYGCFEMLNLDVEEDIIAYIRAVNPAAGSGGSLPAELTQALVVASFSAHEIWWTIPRKALAFLLDLSKGMEITPPPLNTQAIVSKLGNYEGWNELRIEEGGCVAIRLRPYETLVAII</sequence>
<comment type="similarity">
    <text evidence="1">Belongs to the glycosyl hydrolase 13 family.</text>
</comment>
<dbReference type="FunFam" id="3.20.20.80:FF:000064">
    <property type="entry name" value="Oligo-1,6-glucosidase"/>
    <property type="match status" value="1"/>
</dbReference>
<organism evidence="6 7">
    <name type="scientific">Penicillium camemberti (strain FM 013)</name>
    <dbReference type="NCBI Taxonomy" id="1429867"/>
    <lineage>
        <taxon>Eukaryota</taxon>
        <taxon>Fungi</taxon>
        <taxon>Dikarya</taxon>
        <taxon>Ascomycota</taxon>
        <taxon>Pezizomycotina</taxon>
        <taxon>Eurotiomycetes</taxon>
        <taxon>Eurotiomycetidae</taxon>
        <taxon>Eurotiales</taxon>
        <taxon>Aspergillaceae</taxon>
        <taxon>Penicillium</taxon>
    </lineage>
</organism>
<dbReference type="PANTHER" id="PTHR10357:SF232">
    <property type="entry name" value="GLYCOSYL HYDROLASE FAMILY 13 CATALYTIC DOMAIN-CONTAINING PROTEIN"/>
    <property type="match status" value="1"/>
</dbReference>
<evidence type="ECO:0000313" key="7">
    <source>
        <dbReference type="Proteomes" id="UP000053732"/>
    </source>
</evidence>
<evidence type="ECO:0000313" key="6">
    <source>
        <dbReference type="EMBL" id="CRL30965.1"/>
    </source>
</evidence>
<dbReference type="PANTHER" id="PTHR10357">
    <property type="entry name" value="ALPHA-AMYLASE FAMILY MEMBER"/>
    <property type="match status" value="1"/>
</dbReference>
<dbReference type="FunFam" id="3.90.400.10:FF:000004">
    <property type="entry name" value="Oligo-1,6-glucosidase"/>
    <property type="match status" value="1"/>
</dbReference>
<name>A0A0G4PX63_PENC3</name>
<dbReference type="GO" id="GO:0000025">
    <property type="term" value="P:maltose catabolic process"/>
    <property type="evidence" value="ECO:0007669"/>
    <property type="project" value="TreeGrafter"/>
</dbReference>
<keyword evidence="2" id="KW-0378">Hydrolase</keyword>
<evidence type="ECO:0000256" key="2">
    <source>
        <dbReference type="ARBA" id="ARBA00022801"/>
    </source>
</evidence>
<dbReference type="Proteomes" id="UP000053732">
    <property type="component" value="Unassembled WGS sequence"/>
</dbReference>
<protein>
    <submittedName>
        <fullName evidence="6">1,4-alpha-glucan branching enzyme, core region</fullName>
    </submittedName>
</protein>
<dbReference type="AlphaFoldDB" id="A0A0G4PX63"/>
<evidence type="ECO:0000256" key="3">
    <source>
        <dbReference type="ARBA" id="ARBA00023295"/>
    </source>
</evidence>
<reference evidence="6 7" key="1">
    <citation type="journal article" date="2014" name="Nat. Commun.">
        <title>Multiple recent horizontal transfers of a large genomic region in cheese making fungi.</title>
        <authorList>
            <person name="Cheeseman K."/>
            <person name="Ropars J."/>
            <person name="Renault P."/>
            <person name="Dupont J."/>
            <person name="Gouzy J."/>
            <person name="Branca A."/>
            <person name="Abraham A.L."/>
            <person name="Ceppi M."/>
            <person name="Conseiller E."/>
            <person name="Debuchy R."/>
            <person name="Malagnac F."/>
            <person name="Goarin A."/>
            <person name="Silar P."/>
            <person name="Lacoste S."/>
            <person name="Sallet E."/>
            <person name="Bensimon A."/>
            <person name="Giraud T."/>
            <person name="Brygoo Y."/>
        </authorList>
    </citation>
    <scope>NUCLEOTIDE SEQUENCE [LARGE SCALE GENOMIC DNA]</scope>
    <source>
        <strain evidence="7">FM 013</strain>
    </source>
</reference>
<dbReference type="InterPro" id="IPR006047">
    <property type="entry name" value="GH13_cat_dom"/>
</dbReference>
<dbReference type="CDD" id="cd11333">
    <property type="entry name" value="AmyAc_SI_OligoGlu_DGase"/>
    <property type="match status" value="1"/>
</dbReference>
<proteinExistence type="inferred from homology"/>
<evidence type="ECO:0000259" key="5">
    <source>
        <dbReference type="SMART" id="SM00642"/>
    </source>
</evidence>
<feature type="domain" description="Glycosyl hydrolase family 13 catalytic" evidence="5">
    <location>
        <begin position="50"/>
        <end position="468"/>
    </location>
</feature>
<evidence type="ECO:0000256" key="1">
    <source>
        <dbReference type="ARBA" id="ARBA00008061"/>
    </source>
</evidence>
<dbReference type="Gene3D" id="3.20.20.80">
    <property type="entry name" value="Glycosidases"/>
    <property type="match status" value="1"/>
</dbReference>
<gene>
    <name evidence="6" type="ORF">PCAMFM013_S065g000015</name>
</gene>
<evidence type="ECO:0000256" key="4">
    <source>
        <dbReference type="ARBA" id="ARBA00026248"/>
    </source>
</evidence>
<dbReference type="SMART" id="SM00642">
    <property type="entry name" value="Aamy"/>
    <property type="match status" value="1"/>
</dbReference>
<dbReference type="Gene3D" id="3.90.400.10">
    <property type="entry name" value="Oligo-1,6-glucosidase, Domain 2"/>
    <property type="match status" value="1"/>
</dbReference>
<dbReference type="STRING" id="1429867.A0A0G4PX63"/>
<dbReference type="GO" id="GO:0033934">
    <property type="term" value="F:glucan 1,4-alpha-maltotriohydrolase activity"/>
    <property type="evidence" value="ECO:0007669"/>
    <property type="project" value="TreeGrafter"/>
</dbReference>